<evidence type="ECO:0000313" key="1">
    <source>
        <dbReference type="EMBL" id="MBL4933337.1"/>
    </source>
</evidence>
<dbReference type="Proteomes" id="UP000623681">
    <property type="component" value="Unassembled WGS sequence"/>
</dbReference>
<evidence type="ECO:0000313" key="2">
    <source>
        <dbReference type="Proteomes" id="UP000623681"/>
    </source>
</evidence>
<protein>
    <submittedName>
        <fullName evidence="1">Uncharacterized protein</fullName>
    </submittedName>
</protein>
<dbReference type="EMBL" id="JAESWA010000024">
    <property type="protein sequence ID" value="MBL4933337.1"/>
    <property type="molecule type" value="Genomic_DNA"/>
</dbReference>
<dbReference type="AlphaFoldDB" id="A0A937FJB6"/>
<organism evidence="1 2">
    <name type="scientific">Clostridium paridis</name>
    <dbReference type="NCBI Taxonomy" id="2803863"/>
    <lineage>
        <taxon>Bacteria</taxon>
        <taxon>Bacillati</taxon>
        <taxon>Bacillota</taxon>
        <taxon>Clostridia</taxon>
        <taxon>Eubacteriales</taxon>
        <taxon>Clostridiaceae</taxon>
        <taxon>Clostridium</taxon>
    </lineage>
</organism>
<accession>A0A937FJB6</accession>
<comment type="caution">
    <text evidence="1">The sequence shown here is derived from an EMBL/GenBank/DDBJ whole genome shotgun (WGS) entry which is preliminary data.</text>
</comment>
<sequence>MRYIGPFFRMNRISLEQIQHQLFFFSKEALNNIVLNSKCGIVHTTKSHKKHSDNTDDNIFSNYSPLVCVYKKGSPKPAAKNSLAWDEESFKKEVPAISNALMTLCILELSDHYSLYENNDEDLFKYSKIYKRLAKHQLEFYSTYLRNSLGVFVDKKINSTENIELSNKNEKFKYSDQAFMMNAYYLYWKLCPSDEDSLSYKDFSLDILKMLLDFKENLYELSFNESCKLCLALSTFYNYSENEAAKELLLNLMDLIKDNLNSGIFNMDNIESMSIYGINLYLLYNITNYHETKDDFLKISEKQISIYNPKNSLYIKNSDKKNICYPSSEIINYIVHGMLYYEISENSDLETIIPSIYRETMINGPLVSSWPKAPSIDSPERYRKCSLRSDEMLDENYFTIPNSPSFELTGLFPIFNKEVTYSKKKENFDSAKNTFYSEKNMMIYFIIILLFKKKITNIPHIDDIADIYE</sequence>
<name>A0A937FJB6_9CLOT</name>
<dbReference type="RefSeq" id="WP_202768779.1">
    <property type="nucleotide sequence ID" value="NZ_JAESWA010000024.1"/>
</dbReference>
<reference evidence="1" key="1">
    <citation type="submission" date="2021-01" db="EMBL/GenBank/DDBJ databases">
        <title>Genome public.</title>
        <authorList>
            <person name="Liu C."/>
            <person name="Sun Q."/>
        </authorList>
    </citation>
    <scope>NUCLEOTIDE SEQUENCE</scope>
    <source>
        <strain evidence="1">YIM B02565</strain>
    </source>
</reference>
<gene>
    <name evidence="1" type="ORF">JK634_16200</name>
</gene>
<proteinExistence type="predicted"/>
<keyword evidence="2" id="KW-1185">Reference proteome</keyword>